<gene>
    <name evidence="4" type="ORF">V6N11_063487</name>
</gene>
<dbReference type="PANTHER" id="PTHR43349:SF93">
    <property type="entry name" value="ISOFLAVONE REDUCTASE HOMOLOG P3-RELATED"/>
    <property type="match status" value="1"/>
</dbReference>
<evidence type="ECO:0000313" key="5">
    <source>
        <dbReference type="Proteomes" id="UP001396334"/>
    </source>
</evidence>
<dbReference type="Gene3D" id="3.40.50.720">
    <property type="entry name" value="NAD(P)-binding Rossmann-like Domain"/>
    <property type="match status" value="1"/>
</dbReference>
<dbReference type="CDD" id="cd05259">
    <property type="entry name" value="PCBER_SDR_a"/>
    <property type="match status" value="1"/>
</dbReference>
<proteinExistence type="predicted"/>
<evidence type="ECO:0000313" key="4">
    <source>
        <dbReference type="EMBL" id="KAK8485728.1"/>
    </source>
</evidence>
<keyword evidence="2" id="KW-0560">Oxidoreductase</keyword>
<dbReference type="InterPro" id="IPR036291">
    <property type="entry name" value="NAD(P)-bd_dom_sf"/>
</dbReference>
<keyword evidence="5" id="KW-1185">Reference proteome</keyword>
<dbReference type="EMBL" id="JBBPBN010000481">
    <property type="protein sequence ID" value="KAK8485728.1"/>
    <property type="molecule type" value="Genomic_DNA"/>
</dbReference>
<sequence>MAGNSKVLIIGGTGYIGKFVVEASAKEGHPTFALVRETSVSDPVKGKLIDNFKNLGVQLSYGDIYDHESLVKAMKQVDVVISAVGHMQLKDQVKIIAAIKEAGNVKRFFPSEFGADVDRAHAVEPAKTAFATKARIRRAIEAERVPYTYVSCNSFAGYFLPGFAQPGAAAPPRDKVVIPGDGYPKAVFNYEGDIGTYTIKAVDDPRTLNKILYIRPPKNTYSFYEIVALWEKLIGKTLEKTYVPEDQLLKQIQEAPMPKNVGLAIRHSVFVKGDQTNFEIERSFGVEASELYPDVKYTTVEECLRHFV</sequence>
<keyword evidence="1" id="KW-0521">NADP</keyword>
<accession>A0ABR1ZYA6</accession>
<feature type="domain" description="NmrA-like" evidence="3">
    <location>
        <begin position="4"/>
        <end position="303"/>
    </location>
</feature>
<comment type="caution">
    <text evidence="4">The sequence shown here is derived from an EMBL/GenBank/DDBJ whole genome shotgun (WGS) entry which is preliminary data.</text>
</comment>
<dbReference type="PANTHER" id="PTHR43349">
    <property type="entry name" value="PINORESINOL REDUCTASE-RELATED"/>
    <property type="match status" value="1"/>
</dbReference>
<reference evidence="4 5" key="1">
    <citation type="journal article" date="2024" name="G3 (Bethesda)">
        <title>Genome assembly of Hibiscus sabdariffa L. provides insights into metabolisms of medicinal natural products.</title>
        <authorList>
            <person name="Kim T."/>
        </authorList>
    </citation>
    <scope>NUCLEOTIDE SEQUENCE [LARGE SCALE GENOMIC DNA]</scope>
    <source>
        <strain evidence="4">TK-2024</strain>
        <tissue evidence="4">Old leaves</tissue>
    </source>
</reference>
<protein>
    <recommendedName>
        <fullName evidence="3">NmrA-like domain-containing protein</fullName>
    </recommendedName>
</protein>
<dbReference type="InterPro" id="IPR050608">
    <property type="entry name" value="NmrA-type/Isoflavone_red_sf"/>
</dbReference>
<evidence type="ECO:0000256" key="1">
    <source>
        <dbReference type="ARBA" id="ARBA00022857"/>
    </source>
</evidence>
<dbReference type="SUPFAM" id="SSF51735">
    <property type="entry name" value="NAD(P)-binding Rossmann-fold domains"/>
    <property type="match status" value="1"/>
</dbReference>
<dbReference type="Pfam" id="PF05368">
    <property type="entry name" value="NmrA"/>
    <property type="match status" value="1"/>
</dbReference>
<evidence type="ECO:0000256" key="2">
    <source>
        <dbReference type="ARBA" id="ARBA00023002"/>
    </source>
</evidence>
<evidence type="ECO:0000259" key="3">
    <source>
        <dbReference type="Pfam" id="PF05368"/>
    </source>
</evidence>
<dbReference type="InterPro" id="IPR045312">
    <property type="entry name" value="PCBER-like"/>
</dbReference>
<dbReference type="Gene3D" id="3.90.25.10">
    <property type="entry name" value="UDP-galactose 4-epimerase, domain 1"/>
    <property type="match status" value="1"/>
</dbReference>
<name>A0ABR1ZYA6_9ROSI</name>
<dbReference type="InterPro" id="IPR008030">
    <property type="entry name" value="NmrA-like"/>
</dbReference>
<organism evidence="4 5">
    <name type="scientific">Hibiscus sabdariffa</name>
    <name type="common">roselle</name>
    <dbReference type="NCBI Taxonomy" id="183260"/>
    <lineage>
        <taxon>Eukaryota</taxon>
        <taxon>Viridiplantae</taxon>
        <taxon>Streptophyta</taxon>
        <taxon>Embryophyta</taxon>
        <taxon>Tracheophyta</taxon>
        <taxon>Spermatophyta</taxon>
        <taxon>Magnoliopsida</taxon>
        <taxon>eudicotyledons</taxon>
        <taxon>Gunneridae</taxon>
        <taxon>Pentapetalae</taxon>
        <taxon>rosids</taxon>
        <taxon>malvids</taxon>
        <taxon>Malvales</taxon>
        <taxon>Malvaceae</taxon>
        <taxon>Malvoideae</taxon>
        <taxon>Hibiscus</taxon>
    </lineage>
</organism>
<dbReference type="Proteomes" id="UP001396334">
    <property type="component" value="Unassembled WGS sequence"/>
</dbReference>